<organism evidence="2 3">
    <name type="scientific">Lachancea quebecensis</name>
    <dbReference type="NCBI Taxonomy" id="1654605"/>
    <lineage>
        <taxon>Eukaryota</taxon>
        <taxon>Fungi</taxon>
        <taxon>Dikarya</taxon>
        <taxon>Ascomycota</taxon>
        <taxon>Saccharomycotina</taxon>
        <taxon>Saccharomycetes</taxon>
        <taxon>Saccharomycetales</taxon>
        <taxon>Saccharomycetaceae</taxon>
        <taxon>Lachancea</taxon>
    </lineage>
</organism>
<name>A0A0P1KQ45_9SACH</name>
<dbReference type="Proteomes" id="UP000236544">
    <property type="component" value="Unassembled WGS sequence"/>
</dbReference>
<feature type="compositionally biased region" description="Polar residues" evidence="1">
    <location>
        <begin position="268"/>
        <end position="285"/>
    </location>
</feature>
<dbReference type="GO" id="GO:0003677">
    <property type="term" value="F:DNA binding"/>
    <property type="evidence" value="ECO:0007669"/>
    <property type="project" value="TreeGrafter"/>
</dbReference>
<accession>A0A0P1KQ45</accession>
<gene>
    <name evidence="2" type="ORF">LAQU0_S04e04610g</name>
</gene>
<dbReference type="InterPro" id="IPR018608">
    <property type="entry name" value="Gti1/Pac2"/>
</dbReference>
<feature type="region of interest" description="Disordered" evidence="1">
    <location>
        <begin position="254"/>
        <end position="289"/>
    </location>
</feature>
<dbReference type="EMBL" id="LN890563">
    <property type="protein sequence ID" value="CUS21952.1"/>
    <property type="molecule type" value="Genomic_DNA"/>
</dbReference>
<feature type="compositionally biased region" description="Low complexity" evidence="1">
    <location>
        <begin position="254"/>
        <end position="267"/>
    </location>
</feature>
<dbReference type="PANTHER" id="PTHR28027">
    <property type="entry name" value="TRANSCRIPTIONAL REGULATOR MIT1"/>
    <property type="match status" value="1"/>
</dbReference>
<evidence type="ECO:0000256" key="1">
    <source>
        <dbReference type="SAM" id="MobiDB-lite"/>
    </source>
</evidence>
<evidence type="ECO:0000313" key="2">
    <source>
        <dbReference type="EMBL" id="CUS21952.1"/>
    </source>
</evidence>
<dbReference type="Pfam" id="PF09729">
    <property type="entry name" value="Gti1_Pac2"/>
    <property type="match status" value="1"/>
</dbReference>
<sequence>MQHTLVKVRPTFHGYIDSTADVLLVLQAVLDGKLAPVERRPYEIERSQLIVSGNVFVFIEELSRIRRWTDGVRWSPSRILGKFLVYRELDKHRRGGPAPLRPNGLIKKALSLHLYDPGSSQRQTFHLISYYSKRDLHARALSTPSHDPFFQYVRPCPQLVDALENTTIGGASRAATTAAVAATAGSQSSSPASPAGTPMCAPTSVSVSASACASVSDASSSAATRASALPLVSVSMPALNAHLPAPLSAGLHPPQSYYYQQPQPASSTQISRSQSPFALPNQRQTLLPPPRLGKPRIQLPSLVNSAIPPPLPVHPANIQLHALPPYQPMHTQPRAPPNFSDYRPPAFQQQHVRIPLPPHQANCPPFLGSDLPPVAHITSQFQTDRTAPSSNFHFIS</sequence>
<dbReference type="PANTHER" id="PTHR28027:SF2">
    <property type="entry name" value="TRANSCRIPTIONAL REGULATOR MIT1"/>
    <property type="match status" value="1"/>
</dbReference>
<evidence type="ECO:0000313" key="3">
    <source>
        <dbReference type="Proteomes" id="UP000236544"/>
    </source>
</evidence>
<keyword evidence="3" id="KW-1185">Reference proteome</keyword>
<protein>
    <submittedName>
        <fullName evidence="2">LAQU0S04e04610g1_1</fullName>
    </submittedName>
</protein>
<reference evidence="3" key="1">
    <citation type="submission" date="2015-10" db="EMBL/GenBank/DDBJ databases">
        <authorList>
            <person name="Devillers H."/>
        </authorList>
    </citation>
    <scope>NUCLEOTIDE SEQUENCE [LARGE SCALE GENOMIC DNA]</scope>
</reference>
<dbReference type="AlphaFoldDB" id="A0A0P1KQ45"/>
<dbReference type="OrthoDB" id="5572844at2759"/>
<proteinExistence type="predicted"/>